<dbReference type="PANTHER" id="PTHR13219">
    <property type="entry name" value="TRANSMEMBRANE PROTEIN 94"/>
    <property type="match status" value="1"/>
</dbReference>
<keyword evidence="2" id="KW-1133">Transmembrane helix</keyword>
<dbReference type="Gene3D" id="3.40.1110.10">
    <property type="entry name" value="Calcium-transporting ATPase, cytoplasmic domain N"/>
    <property type="match status" value="1"/>
</dbReference>
<name>A0A1W0WP76_HYPEX</name>
<dbReference type="GO" id="GO:0000166">
    <property type="term" value="F:nucleotide binding"/>
    <property type="evidence" value="ECO:0007669"/>
    <property type="project" value="InterPro"/>
</dbReference>
<evidence type="ECO:0000256" key="2">
    <source>
        <dbReference type="SAM" id="Phobius"/>
    </source>
</evidence>
<sequence length="1310" mass="147250">MDPELKEEHISLLPLYPPPEARTEPSPLKKEPEVPKVSVGGFSTRQALAALGELIDYEQTRFRAELRWQKWLKDALLHTSERGLFNWTEILLLLLQAVLVVVTLVAAAADPAWRIFMDRSEATAVLAILLGFVVLNVWLACWEARGRHLELWTQVDCVAEQIRRDLQPLTNKKSFEWKTSHYPSLQSPDSPCITLQWTYRDEALVALPAILLVPRDIILVRPSQKVACLCMILPEDADETTKDLRLQAGEAFQPDAEGELENPVGPKERVAAEAKRFVVLEAPFRQILLESLSGKALQRPSSVVEKQRRLIGTLIVRWVLPTAAVLYLVGNLVELFVFPNSGYEERWAEEFLYGNLYVLLPLSPLVFPSLWLGVNYIILARVLSVYQKFRRKKFKHDFLHEAKLTDAIYIVKADWFSTWARFRSFLEGNSESLFQTSNIVHTLGNVTAVCCMDKKGILSWPNPNAEKICVLRARAESVSASKASLRQSASSLQETVYITEEAQIAKNFDRHNSLSAVAYDSQSAVPEILDMTQSGGRAFDIEFDDPSWTKVLNSLKPLGLGILLNTCNEEVQEYYRTFTDHVSCVANHHDQTVPVVNRRCLCSLSHTMGFTPSAQRIFKQIHEMAFYRKPMKTPRELEGRYKSPFPNMLSIVVQDKKSGGLQVMSQGTADLILDTCTDYWNGQEVRPMTDDDRKHILEFYTRFSMTAYCTAFCYSPLAGTVPEQSHESDSDSDADDTFIELPVEDDITSNHEVSSQVSGEADSERVEDLFDNCCRSQVFLGCVAQQYQSRNEFVHLIDLLEQSCIRFIHFSPETELRSRVFAERLGLESGWNCHISLDSKGIDPTLIEPEVPSFTPPITSTRKGMTTIVVEPEINLENRARLPRGIENMRKHIAEVDNVPLLVSLFTDCIPASIREMLEIMQENGEVVCCLGSSANLSNASVFMQADASIAIEPMYPQLCRNSRIFNPTGDRKLSQCLPTELMRTLTSLNCSLSCQKEDPLSLMQLVIESRHNLSVLRNCFKFLISAGLALVLLNSLANLLCLPPVLSLGHLLLLVCLSLPLLSVSLLAAPHDRNLMRISTGKNRAGDLLNRDIILRFTQTFLLRWLPSVFIVLLCQALLLSESCRDGGSLSCYPVLGHLSQPKVTLRLTQNFAAVLVVLYFSLISMGYGNGRPGFWRYSSVKNQFWLVALLGTWLLQLVYCFADLAGMAGSSAKNETHDGVATNESSFSLLTGVDDEKNSTDAKASVGPRGASLLAVVPYWVWLVGFLWPLFLLPLNELIKRFELAELDKQQKRARLQFGTKLGMNSPF</sequence>
<evidence type="ECO:0000313" key="4">
    <source>
        <dbReference type="Proteomes" id="UP000192578"/>
    </source>
</evidence>
<dbReference type="PANTHER" id="PTHR13219:SF6">
    <property type="entry name" value="TRANSMEMBRANE PROTEIN 94"/>
    <property type="match status" value="1"/>
</dbReference>
<feature type="transmembrane region" description="Helical" evidence="2">
    <location>
        <begin position="1186"/>
        <end position="1207"/>
    </location>
</feature>
<dbReference type="SUPFAM" id="SSF81665">
    <property type="entry name" value="Calcium ATPase, transmembrane domain M"/>
    <property type="match status" value="1"/>
</dbReference>
<dbReference type="Gene3D" id="1.20.1110.10">
    <property type="entry name" value="Calcium-transporting ATPase, transmembrane domain"/>
    <property type="match status" value="1"/>
</dbReference>
<dbReference type="Pfam" id="PF13246">
    <property type="entry name" value="Cation_ATPase"/>
    <property type="match status" value="1"/>
</dbReference>
<feature type="transmembrane region" description="Helical" evidence="2">
    <location>
        <begin position="315"/>
        <end position="338"/>
    </location>
</feature>
<proteinExistence type="predicted"/>
<dbReference type="OrthoDB" id="5568754at2759"/>
<feature type="transmembrane region" description="Helical" evidence="2">
    <location>
        <begin position="1047"/>
        <end position="1070"/>
    </location>
</feature>
<reference evidence="4" key="1">
    <citation type="submission" date="2017-01" db="EMBL/GenBank/DDBJ databases">
        <title>Comparative genomics of anhydrobiosis in the tardigrade Hypsibius dujardini.</title>
        <authorList>
            <person name="Yoshida Y."/>
            <person name="Koutsovoulos G."/>
            <person name="Laetsch D."/>
            <person name="Stevens L."/>
            <person name="Kumar S."/>
            <person name="Horikawa D."/>
            <person name="Ishino K."/>
            <person name="Komine S."/>
            <person name="Tomita M."/>
            <person name="Blaxter M."/>
            <person name="Arakawa K."/>
        </authorList>
    </citation>
    <scope>NUCLEOTIDE SEQUENCE [LARGE SCALE GENOMIC DNA]</scope>
    <source>
        <strain evidence="4">Z151</strain>
    </source>
</reference>
<feature type="transmembrane region" description="Helical" evidence="2">
    <location>
        <begin position="90"/>
        <end position="109"/>
    </location>
</feature>
<feature type="region of interest" description="Disordered" evidence="1">
    <location>
        <begin position="14"/>
        <end position="35"/>
    </location>
</feature>
<feature type="transmembrane region" description="Helical" evidence="2">
    <location>
        <begin position="1145"/>
        <end position="1165"/>
    </location>
</feature>
<keyword evidence="4" id="KW-1185">Reference proteome</keyword>
<dbReference type="InterPro" id="IPR039720">
    <property type="entry name" value="TMEM94"/>
</dbReference>
<dbReference type="InterPro" id="IPR023298">
    <property type="entry name" value="ATPase_P-typ_TM_dom_sf"/>
</dbReference>
<dbReference type="EMBL" id="MTYJ01000067">
    <property type="protein sequence ID" value="OQV16992.1"/>
    <property type="molecule type" value="Genomic_DNA"/>
</dbReference>
<comment type="caution">
    <text evidence="3">The sequence shown here is derived from an EMBL/GenBank/DDBJ whole genome shotgun (WGS) entry which is preliminary data.</text>
</comment>
<evidence type="ECO:0000256" key="1">
    <source>
        <dbReference type="SAM" id="MobiDB-lite"/>
    </source>
</evidence>
<organism evidence="3 4">
    <name type="scientific">Hypsibius exemplaris</name>
    <name type="common">Freshwater tardigrade</name>
    <dbReference type="NCBI Taxonomy" id="2072580"/>
    <lineage>
        <taxon>Eukaryota</taxon>
        <taxon>Metazoa</taxon>
        <taxon>Ecdysozoa</taxon>
        <taxon>Tardigrada</taxon>
        <taxon>Eutardigrada</taxon>
        <taxon>Parachela</taxon>
        <taxon>Hypsibioidea</taxon>
        <taxon>Hypsibiidae</taxon>
        <taxon>Hypsibius</taxon>
    </lineage>
</organism>
<feature type="transmembrane region" description="Helical" evidence="2">
    <location>
        <begin position="1102"/>
        <end position="1121"/>
    </location>
</feature>
<dbReference type="SUPFAM" id="SSF81660">
    <property type="entry name" value="Metal cation-transporting ATPase, ATP-binding domain N"/>
    <property type="match status" value="1"/>
</dbReference>
<keyword evidence="2 3" id="KW-0812">Transmembrane</keyword>
<dbReference type="Proteomes" id="UP000192578">
    <property type="component" value="Unassembled WGS sequence"/>
</dbReference>
<feature type="transmembrane region" description="Helical" evidence="2">
    <location>
        <begin position="1020"/>
        <end position="1041"/>
    </location>
</feature>
<feature type="transmembrane region" description="Helical" evidence="2">
    <location>
        <begin position="1261"/>
        <end position="1281"/>
    </location>
</feature>
<feature type="transmembrane region" description="Helical" evidence="2">
    <location>
        <begin position="358"/>
        <end position="383"/>
    </location>
</feature>
<evidence type="ECO:0000313" key="3">
    <source>
        <dbReference type="EMBL" id="OQV16992.1"/>
    </source>
</evidence>
<feature type="compositionally biased region" description="Basic and acidic residues" evidence="1">
    <location>
        <begin position="21"/>
        <end position="34"/>
    </location>
</feature>
<protein>
    <submittedName>
        <fullName evidence="3">Transmembrane protein 94</fullName>
    </submittedName>
</protein>
<dbReference type="InterPro" id="IPR023299">
    <property type="entry name" value="ATPase_P-typ_cyto_dom_N"/>
</dbReference>
<gene>
    <name evidence="3" type="ORF">BV898_08857</name>
</gene>
<accession>A0A1W0WP76</accession>
<keyword evidence="2" id="KW-0472">Membrane</keyword>
<feature type="transmembrane region" description="Helical" evidence="2">
    <location>
        <begin position="121"/>
        <end position="142"/>
    </location>
</feature>